<accession>A0A8H5CWZ0</accession>
<keyword evidence="3" id="KW-1185">Reference proteome</keyword>
<evidence type="ECO:0000313" key="3">
    <source>
        <dbReference type="Proteomes" id="UP000559027"/>
    </source>
</evidence>
<dbReference type="EMBL" id="JAACJO010000018">
    <property type="protein sequence ID" value="KAF5348909.1"/>
    <property type="molecule type" value="Genomic_DNA"/>
</dbReference>
<dbReference type="AlphaFoldDB" id="A0A8H5CWZ0"/>
<evidence type="ECO:0000313" key="2">
    <source>
        <dbReference type="EMBL" id="KAF5348909.1"/>
    </source>
</evidence>
<organism evidence="2 3">
    <name type="scientific">Leucocoprinus leucothites</name>
    <dbReference type="NCBI Taxonomy" id="201217"/>
    <lineage>
        <taxon>Eukaryota</taxon>
        <taxon>Fungi</taxon>
        <taxon>Dikarya</taxon>
        <taxon>Basidiomycota</taxon>
        <taxon>Agaricomycotina</taxon>
        <taxon>Agaricomycetes</taxon>
        <taxon>Agaricomycetidae</taxon>
        <taxon>Agaricales</taxon>
        <taxon>Agaricineae</taxon>
        <taxon>Agaricaceae</taxon>
        <taxon>Leucocoprinus</taxon>
    </lineage>
</organism>
<dbReference type="OrthoDB" id="3527137at2759"/>
<name>A0A8H5CWZ0_9AGAR</name>
<comment type="caution">
    <text evidence="2">The sequence shown here is derived from an EMBL/GenBank/DDBJ whole genome shotgun (WGS) entry which is preliminary data.</text>
</comment>
<protein>
    <recommendedName>
        <fullName evidence="1">DUF7770 domain-containing protein</fullName>
    </recommendedName>
</protein>
<dbReference type="InterPro" id="IPR056672">
    <property type="entry name" value="DUF7770"/>
</dbReference>
<dbReference type="Proteomes" id="UP000559027">
    <property type="component" value="Unassembled WGS sequence"/>
</dbReference>
<dbReference type="Pfam" id="PF24968">
    <property type="entry name" value="DUF7770"/>
    <property type="match status" value="1"/>
</dbReference>
<feature type="domain" description="DUF7770" evidence="1">
    <location>
        <begin position="75"/>
        <end position="188"/>
    </location>
</feature>
<proteinExistence type="predicted"/>
<gene>
    <name evidence="2" type="ORF">D9756_009814</name>
</gene>
<reference evidence="2 3" key="1">
    <citation type="journal article" date="2020" name="ISME J.">
        <title>Uncovering the hidden diversity of litter-decomposition mechanisms in mushroom-forming fungi.</title>
        <authorList>
            <person name="Floudas D."/>
            <person name="Bentzer J."/>
            <person name="Ahren D."/>
            <person name="Johansson T."/>
            <person name="Persson P."/>
            <person name="Tunlid A."/>
        </authorList>
    </citation>
    <scope>NUCLEOTIDE SEQUENCE [LARGE SCALE GENOMIC DNA]</scope>
    <source>
        <strain evidence="2 3">CBS 146.42</strain>
    </source>
</reference>
<evidence type="ECO:0000259" key="1">
    <source>
        <dbReference type="Pfam" id="PF24968"/>
    </source>
</evidence>
<sequence length="190" mass="21514">MTDTVKQPALIDESAKFRLQKLHQAVFWCSMRGSPHHWITSYAFADGIVEVDGGRYAGISLDMFQPVAHKNQPPGENKNLFGTLRFGARKENVLMSKNPAFMVMLAFKTKITVQELYNLVVGNKLHLYQYSPAGSGCMYWQSQLLKKFVVKGWLAQEDLAKLFKSLEAYAKQKGSQAVPYPPVEGKYYNI</sequence>